<gene>
    <name evidence="3" type="ORF">HV183_22170</name>
</gene>
<dbReference type="Pfam" id="PF24322">
    <property type="entry name" value="Tle3"/>
    <property type="match status" value="1"/>
</dbReference>
<sequence length="698" mass="78151">MSNSPFNQRVVATGIQGVPKSTGAGMETCNVAIKRPMPCIVILVHGVNDVGEAYQNQEQGIIAGLNERMGRTDMYPHEWHQFKMDMGDGEQQNVKMPGRSPVIPFYWGYKPVDHATYREDQKRYRDELAKLGNATRLPYNAYQEDDHAKLEKLGHIAATTLKYQNDNFGNVLDDVYAKNGGTFANATTNIPDMLGPGSGGAANGAAGFASLHMNGGDFTHPIYENPHRIYQFFAAQRLADLILMIRSEPATQFDPINIIAHSQGTIITMLANMLVKAAGADPADCVILSHSPYALENTAAESMTPGHHQTDRARQQTFKNFCHLMATNAKYGHGEYHSEAEIDEIEGTICLSKTRSQWRMNKCYARNNFGKVYNYFCPNDSIVSLLNVQGFGWRGIPQNIAGGLDNLRQRVFCENGPDIGNSPLSIPFEMPALKDKSFNQDTGFTKQYTYSDVIINGEQLPITFRHQLQGAGNRYKYPVALDSPDQIISFSAKANAIARKETDIKNLSGNGFDNLQPGHELTLAELKVFSKKYGRPYTKGVVMGGKYNTTVQLIYEKTPDELEKEWMKTDKVGYSQHSSIVMSKDAPAKAMAFDLAVGICQAFDHRYGEFWKELLLRGDWRMKRNGFQDTLNYYNTGVLSELYTKPFMNRPNDVLPKGEFGVVNEFCHPTTVKPARQNEISNTEMSNLQWDMPKPLNV</sequence>
<dbReference type="Pfam" id="PF11678">
    <property type="entry name" value="Tle3_C"/>
    <property type="match status" value="1"/>
</dbReference>
<reference evidence="4" key="1">
    <citation type="submission" date="2020-06" db="EMBL/GenBank/DDBJ databases">
        <title>REHAB project genomes.</title>
        <authorList>
            <person name="Shaw L.P."/>
        </authorList>
    </citation>
    <scope>NUCLEOTIDE SEQUENCE [LARGE SCALE GENOMIC DNA]</scope>
    <source>
        <strain evidence="4">RHBSTW-00398</strain>
    </source>
</reference>
<dbReference type="InterPro" id="IPR021692">
    <property type="entry name" value="Tle3_C"/>
</dbReference>
<feature type="domain" description="T6SS Tle3 phospholipase effector alpha/beta" evidence="2">
    <location>
        <begin position="37"/>
        <end position="397"/>
    </location>
</feature>
<evidence type="ECO:0000259" key="2">
    <source>
        <dbReference type="Pfam" id="PF24322"/>
    </source>
</evidence>
<protein>
    <submittedName>
        <fullName evidence="3">DUF3274 domain-containing protein</fullName>
    </submittedName>
</protein>
<accession>A0AAE7GXF3</accession>
<dbReference type="InterPro" id="IPR056221">
    <property type="entry name" value="Tle3_ab_dom"/>
</dbReference>
<evidence type="ECO:0000313" key="4">
    <source>
        <dbReference type="Proteomes" id="UP000510650"/>
    </source>
</evidence>
<feature type="domain" description="Antibacterial effector protein Tle3 C-terminal" evidence="1">
    <location>
        <begin position="546"/>
        <end position="676"/>
    </location>
</feature>
<evidence type="ECO:0000313" key="3">
    <source>
        <dbReference type="EMBL" id="QLO15935.1"/>
    </source>
</evidence>
<dbReference type="EMBL" id="CP055538">
    <property type="protein sequence ID" value="QLO15935.1"/>
    <property type="molecule type" value="Genomic_DNA"/>
</dbReference>
<evidence type="ECO:0000259" key="1">
    <source>
        <dbReference type="Pfam" id="PF11678"/>
    </source>
</evidence>
<dbReference type="Proteomes" id="UP000510650">
    <property type="component" value="Chromosome"/>
</dbReference>
<name>A0AAE7GXF3_CITFR</name>
<proteinExistence type="predicted"/>
<dbReference type="RefSeq" id="WP_181218292.1">
    <property type="nucleotide sequence ID" value="NZ_CP055538.1"/>
</dbReference>
<dbReference type="AlphaFoldDB" id="A0AAE7GXF3"/>
<organism evidence="3 4">
    <name type="scientific">Citrobacter freundii</name>
    <dbReference type="NCBI Taxonomy" id="546"/>
    <lineage>
        <taxon>Bacteria</taxon>
        <taxon>Pseudomonadati</taxon>
        <taxon>Pseudomonadota</taxon>
        <taxon>Gammaproteobacteria</taxon>
        <taxon>Enterobacterales</taxon>
        <taxon>Enterobacteriaceae</taxon>
        <taxon>Citrobacter</taxon>
        <taxon>Citrobacter freundii complex</taxon>
    </lineage>
</organism>